<dbReference type="Pfam" id="PF00877">
    <property type="entry name" value="NLPC_P60"/>
    <property type="match status" value="1"/>
</dbReference>
<feature type="domain" description="NlpC/P60" evidence="6">
    <location>
        <begin position="162"/>
        <end position="329"/>
    </location>
</feature>
<dbReference type="Proteomes" id="UP001501509">
    <property type="component" value="Unassembled WGS sequence"/>
</dbReference>
<feature type="signal peptide" evidence="5">
    <location>
        <begin position="1"/>
        <end position="28"/>
    </location>
</feature>
<protein>
    <recommendedName>
        <fullName evidence="6">NlpC/P60 domain-containing protein</fullName>
    </recommendedName>
</protein>
<evidence type="ECO:0000256" key="5">
    <source>
        <dbReference type="SAM" id="SignalP"/>
    </source>
</evidence>
<organism evidence="7 8">
    <name type="scientific">Actinomadura fulvescens</name>
    <dbReference type="NCBI Taxonomy" id="46160"/>
    <lineage>
        <taxon>Bacteria</taxon>
        <taxon>Bacillati</taxon>
        <taxon>Actinomycetota</taxon>
        <taxon>Actinomycetes</taxon>
        <taxon>Streptosporangiales</taxon>
        <taxon>Thermomonosporaceae</taxon>
        <taxon>Actinomadura</taxon>
    </lineage>
</organism>
<evidence type="ECO:0000256" key="1">
    <source>
        <dbReference type="ARBA" id="ARBA00007074"/>
    </source>
</evidence>
<reference evidence="7 8" key="1">
    <citation type="journal article" date="2019" name="Int. J. Syst. Evol. Microbiol.">
        <title>The Global Catalogue of Microorganisms (GCM) 10K type strain sequencing project: providing services to taxonomists for standard genome sequencing and annotation.</title>
        <authorList>
            <consortium name="The Broad Institute Genomics Platform"/>
            <consortium name="The Broad Institute Genome Sequencing Center for Infectious Disease"/>
            <person name="Wu L."/>
            <person name="Ma J."/>
        </authorList>
    </citation>
    <scope>NUCLEOTIDE SEQUENCE [LARGE SCALE GENOMIC DNA]</scope>
    <source>
        <strain evidence="7 8">JCM 6833</strain>
    </source>
</reference>
<keyword evidence="2" id="KW-0645">Protease</keyword>
<evidence type="ECO:0000313" key="8">
    <source>
        <dbReference type="Proteomes" id="UP001501509"/>
    </source>
</evidence>
<keyword evidence="5" id="KW-0732">Signal</keyword>
<feature type="chain" id="PRO_5046811656" description="NlpC/P60 domain-containing protein" evidence="5">
    <location>
        <begin position="29"/>
        <end position="329"/>
    </location>
</feature>
<evidence type="ECO:0000256" key="4">
    <source>
        <dbReference type="ARBA" id="ARBA00022807"/>
    </source>
</evidence>
<evidence type="ECO:0000259" key="6">
    <source>
        <dbReference type="PROSITE" id="PS51935"/>
    </source>
</evidence>
<keyword evidence="8" id="KW-1185">Reference proteome</keyword>
<dbReference type="RefSeq" id="WP_344537046.1">
    <property type="nucleotide sequence ID" value="NZ_BAAATD010000001.1"/>
</dbReference>
<dbReference type="PROSITE" id="PS51935">
    <property type="entry name" value="NLPC_P60"/>
    <property type="match status" value="1"/>
</dbReference>
<evidence type="ECO:0000313" key="7">
    <source>
        <dbReference type="EMBL" id="GAA2574933.1"/>
    </source>
</evidence>
<keyword evidence="3" id="KW-0378">Hydrolase</keyword>
<accession>A0ABN3PE88</accession>
<dbReference type="Gene3D" id="3.90.1720.10">
    <property type="entry name" value="endopeptidase domain like (from Nostoc punctiforme)"/>
    <property type="match status" value="1"/>
</dbReference>
<dbReference type="EMBL" id="BAAATD010000001">
    <property type="protein sequence ID" value="GAA2574933.1"/>
    <property type="molecule type" value="Genomic_DNA"/>
</dbReference>
<evidence type="ECO:0000256" key="2">
    <source>
        <dbReference type="ARBA" id="ARBA00022670"/>
    </source>
</evidence>
<proteinExistence type="inferred from homology"/>
<gene>
    <name evidence="7" type="ORF">GCM10010411_03770</name>
</gene>
<dbReference type="InterPro" id="IPR000064">
    <property type="entry name" value="NLP_P60_dom"/>
</dbReference>
<keyword evidence="4" id="KW-0788">Thiol protease</keyword>
<comment type="caution">
    <text evidence="7">The sequence shown here is derived from an EMBL/GenBank/DDBJ whole genome shotgun (WGS) entry which is preliminary data.</text>
</comment>
<sequence>MSSARLRLIVVPVTALTALTTFGTSAEAAQASALGAADPLKGHRFVYSKADGQYHVYDARRRHVAELTPGARTALVHGTKRTFREKTTTATVRTDAWVRKLRAPFTAAQIRKAAFRKELAGLIRSKSPDMLAIAMQYVVGAPAKKNAQGLRYAGDAHYGPMVGGKRQEGSDFNDYLGVSWRYFDNSVDRAEKAQYGSLDCSGFVRMVAGYRMGWPLENQQYTRQRLPRRAVEMERYAPGRAVIPNKGRKPASLAALQAGDLLFWDADKGDGKAVDHVGIFIGKDSKGFYRFISSRKTADGPTLGDVGGRSVLNRKGSLYSDTFRSAKRL</sequence>
<comment type="similarity">
    <text evidence="1">Belongs to the peptidase C40 family.</text>
</comment>
<dbReference type="SUPFAM" id="SSF54001">
    <property type="entry name" value="Cysteine proteinases"/>
    <property type="match status" value="1"/>
</dbReference>
<evidence type="ECO:0000256" key="3">
    <source>
        <dbReference type="ARBA" id="ARBA00022801"/>
    </source>
</evidence>
<dbReference type="InterPro" id="IPR038765">
    <property type="entry name" value="Papain-like_cys_pep_sf"/>
</dbReference>
<name>A0ABN3PE88_9ACTN</name>